<keyword evidence="2" id="KW-1185">Reference proteome</keyword>
<comment type="caution">
    <text evidence="1">The sequence shown here is derived from an EMBL/GenBank/DDBJ whole genome shotgun (WGS) entry which is preliminary data.</text>
</comment>
<dbReference type="InterPro" id="IPR029058">
    <property type="entry name" value="AB_hydrolase_fold"/>
</dbReference>
<gene>
    <name evidence="1" type="ORF">V9T40_001342</name>
</gene>
<dbReference type="AlphaFoldDB" id="A0AAN9TF31"/>
<organism evidence="1 2">
    <name type="scientific">Parthenolecanium corni</name>
    <dbReference type="NCBI Taxonomy" id="536013"/>
    <lineage>
        <taxon>Eukaryota</taxon>
        <taxon>Metazoa</taxon>
        <taxon>Ecdysozoa</taxon>
        <taxon>Arthropoda</taxon>
        <taxon>Hexapoda</taxon>
        <taxon>Insecta</taxon>
        <taxon>Pterygota</taxon>
        <taxon>Neoptera</taxon>
        <taxon>Paraneoptera</taxon>
        <taxon>Hemiptera</taxon>
        <taxon>Sternorrhyncha</taxon>
        <taxon>Coccoidea</taxon>
        <taxon>Coccidae</taxon>
        <taxon>Parthenolecanium</taxon>
    </lineage>
</organism>
<dbReference type="Proteomes" id="UP001367676">
    <property type="component" value="Unassembled WGS sequence"/>
</dbReference>
<sequence length="76" mass="8203">MIVHEIEELVQYLGEKSSSENWGSLWVGGHSAGAHLAASLLHSEVRKYISGLVLISGIYDVRPLITTSVNAALNLT</sequence>
<reference evidence="1 2" key="1">
    <citation type="submission" date="2024-03" db="EMBL/GenBank/DDBJ databases">
        <title>Adaptation during the transition from Ophiocordyceps entomopathogen to insect associate is accompanied by gene loss and intensified selection.</title>
        <authorList>
            <person name="Ward C.M."/>
            <person name="Onetto C.A."/>
            <person name="Borneman A.R."/>
        </authorList>
    </citation>
    <scope>NUCLEOTIDE SEQUENCE [LARGE SCALE GENOMIC DNA]</scope>
    <source>
        <strain evidence="1">AWRI1</strain>
        <tissue evidence="1">Single Adult Female</tissue>
    </source>
</reference>
<evidence type="ECO:0000313" key="1">
    <source>
        <dbReference type="EMBL" id="KAK7580713.1"/>
    </source>
</evidence>
<evidence type="ECO:0008006" key="3">
    <source>
        <dbReference type="Google" id="ProtNLM"/>
    </source>
</evidence>
<name>A0AAN9TF31_9HEMI</name>
<protein>
    <recommendedName>
        <fullName evidence="3">Alpha/beta hydrolase fold-3 domain-containing protein</fullName>
    </recommendedName>
</protein>
<dbReference type="Gene3D" id="3.40.50.1820">
    <property type="entry name" value="alpha/beta hydrolase"/>
    <property type="match status" value="1"/>
</dbReference>
<evidence type="ECO:0000313" key="2">
    <source>
        <dbReference type="Proteomes" id="UP001367676"/>
    </source>
</evidence>
<accession>A0AAN9TF31</accession>
<dbReference type="EMBL" id="JBBCAQ010000034">
    <property type="protein sequence ID" value="KAK7580713.1"/>
    <property type="molecule type" value="Genomic_DNA"/>
</dbReference>
<dbReference type="SUPFAM" id="SSF53474">
    <property type="entry name" value="alpha/beta-Hydrolases"/>
    <property type="match status" value="1"/>
</dbReference>
<proteinExistence type="predicted"/>